<proteinExistence type="predicted"/>
<evidence type="ECO:0000313" key="1">
    <source>
        <dbReference type="EMBL" id="XRI77972.1"/>
    </source>
</evidence>
<accession>A0ACD5HQI5</accession>
<organism evidence="1 2">
    <name type="scientific">Acidithiobacillus sulfuriphilus</name>
    <dbReference type="NCBI Taxonomy" id="1867749"/>
    <lineage>
        <taxon>Bacteria</taxon>
        <taxon>Pseudomonadati</taxon>
        <taxon>Pseudomonadota</taxon>
        <taxon>Acidithiobacillia</taxon>
        <taxon>Acidithiobacillales</taxon>
        <taxon>Acidithiobacillaceae</taxon>
        <taxon>Acidithiobacillus</taxon>
    </lineage>
</organism>
<evidence type="ECO:0000313" key="2">
    <source>
        <dbReference type="Proteomes" id="UP000271650"/>
    </source>
</evidence>
<keyword evidence="2" id="KW-1185">Reference proteome</keyword>
<sequence length="45" mass="5351">MPIMEARTKVRRLYKVEGRSWLFTPRPRFASLVQSLSRKIDDLCV</sequence>
<gene>
    <name evidence="1" type="ORF">EC580_004675</name>
</gene>
<dbReference type="EMBL" id="CP127527">
    <property type="protein sequence ID" value="XRI77972.1"/>
    <property type="molecule type" value="Genomic_DNA"/>
</dbReference>
<dbReference type="Proteomes" id="UP000271650">
    <property type="component" value="Chromosome"/>
</dbReference>
<protein>
    <submittedName>
        <fullName evidence="1">Uncharacterized protein</fullName>
    </submittedName>
</protein>
<name>A0ACD5HQI5_9PROT</name>
<reference evidence="1 2" key="1">
    <citation type="journal article" date="2019" name="Int. J. Syst. Evol. Microbiol.">
        <title>Acidithiobacillus sulfuriphilus sp. nov.: an extremely acidophilic sulfur-oxidizing chemolithotroph isolated from a neutral pH environment.</title>
        <authorList>
            <person name="Falagan C."/>
            <person name="Moya-Beltran A."/>
            <person name="Castro M."/>
            <person name="Quatrini R."/>
            <person name="Johnson D.B."/>
        </authorList>
    </citation>
    <scope>NUCLEOTIDE SEQUENCE [LARGE SCALE GENOMIC DNA]</scope>
    <source>
        <strain evidence="1 2">CJ-2</strain>
    </source>
</reference>